<gene>
    <name evidence="1" type="ORF">GCM10025864_32290</name>
</gene>
<dbReference type="Proteomes" id="UP001157091">
    <property type="component" value="Unassembled WGS sequence"/>
</dbReference>
<keyword evidence="2" id="KW-1185">Reference proteome</keyword>
<sequence length="118" mass="12847">MWIDETGRALTVALPEPWSVVPDWLADVLKSASSEDLAALAPTLERLQLAVYPLLDANAPGGEPEAVVILDDLDGAPIEGTVDEIVVGVVERVDFWWRLDVIDVLEDVVDDLLESRGD</sequence>
<accession>A0ABQ6I6T7</accession>
<reference evidence="2" key="1">
    <citation type="journal article" date="2019" name="Int. J. Syst. Evol. Microbiol.">
        <title>The Global Catalogue of Microorganisms (GCM) 10K type strain sequencing project: providing services to taxonomists for standard genome sequencing and annotation.</title>
        <authorList>
            <consortium name="The Broad Institute Genomics Platform"/>
            <consortium name="The Broad Institute Genome Sequencing Center for Infectious Disease"/>
            <person name="Wu L."/>
            <person name="Ma J."/>
        </authorList>
    </citation>
    <scope>NUCLEOTIDE SEQUENCE [LARGE SCALE GENOMIC DNA]</scope>
    <source>
        <strain evidence="2">NBRC 106348</strain>
    </source>
</reference>
<dbReference type="RefSeq" id="WP_284294058.1">
    <property type="nucleotide sequence ID" value="NZ_BSUK01000001.1"/>
</dbReference>
<organism evidence="1 2">
    <name type="scientific">Luteimicrobium album</name>
    <dbReference type="NCBI Taxonomy" id="1054550"/>
    <lineage>
        <taxon>Bacteria</taxon>
        <taxon>Bacillati</taxon>
        <taxon>Actinomycetota</taxon>
        <taxon>Actinomycetes</taxon>
        <taxon>Micrococcales</taxon>
        <taxon>Luteimicrobium</taxon>
    </lineage>
</organism>
<evidence type="ECO:0000313" key="2">
    <source>
        <dbReference type="Proteomes" id="UP001157091"/>
    </source>
</evidence>
<evidence type="ECO:0000313" key="1">
    <source>
        <dbReference type="EMBL" id="GMA25470.1"/>
    </source>
</evidence>
<proteinExistence type="predicted"/>
<name>A0ABQ6I6T7_9MICO</name>
<protein>
    <submittedName>
        <fullName evidence="1">Uncharacterized protein</fullName>
    </submittedName>
</protein>
<comment type="caution">
    <text evidence="1">The sequence shown here is derived from an EMBL/GenBank/DDBJ whole genome shotgun (WGS) entry which is preliminary data.</text>
</comment>
<dbReference type="EMBL" id="BSUK01000001">
    <property type="protein sequence ID" value="GMA25470.1"/>
    <property type="molecule type" value="Genomic_DNA"/>
</dbReference>